<feature type="transmembrane region" description="Helical" evidence="1">
    <location>
        <begin position="6"/>
        <end position="28"/>
    </location>
</feature>
<sequence length="148" mass="16370">MHVMFYAVPAFIAFVALFAAATEVRGTFRIGAAWRGGRTAEARCLRAYTTVDPHMDGDTRTTTTQHHVYEFTTRDGRTLRIEEEGGPATTVEGDVVIVHYRDSHPEQATAHPPRPVRLAAQTLGVLLFMAVVIGFCVFFVADLPTDDF</sequence>
<keyword evidence="1" id="KW-1133">Transmembrane helix</keyword>
<reference evidence="2 3" key="1">
    <citation type="submission" date="2020-09" db="EMBL/GenBank/DDBJ databases">
        <title>A novel species.</title>
        <authorList>
            <person name="Gao J."/>
        </authorList>
    </citation>
    <scope>NUCLEOTIDE SEQUENCE [LARGE SCALE GENOMIC DNA]</scope>
    <source>
        <strain evidence="2 3">CRXT-Y-14</strain>
    </source>
</reference>
<dbReference type="AlphaFoldDB" id="A0A7H1BBD0"/>
<dbReference type="RefSeq" id="WP_188338719.1">
    <property type="nucleotide sequence ID" value="NZ_CP061281.1"/>
</dbReference>
<evidence type="ECO:0000313" key="3">
    <source>
        <dbReference type="Proteomes" id="UP000516428"/>
    </source>
</evidence>
<dbReference type="EMBL" id="CP061281">
    <property type="protein sequence ID" value="QNS06035.1"/>
    <property type="molecule type" value="Genomic_DNA"/>
</dbReference>
<evidence type="ECO:0000313" key="2">
    <source>
        <dbReference type="EMBL" id="QNS06035.1"/>
    </source>
</evidence>
<protein>
    <recommendedName>
        <fullName evidence="4">DUF3592 domain-containing protein</fullName>
    </recommendedName>
</protein>
<organism evidence="2 3">
    <name type="scientific">Streptomyces xanthii</name>
    <dbReference type="NCBI Taxonomy" id="2768069"/>
    <lineage>
        <taxon>Bacteria</taxon>
        <taxon>Bacillati</taxon>
        <taxon>Actinomycetota</taxon>
        <taxon>Actinomycetes</taxon>
        <taxon>Kitasatosporales</taxon>
        <taxon>Streptomycetaceae</taxon>
        <taxon>Streptomyces</taxon>
    </lineage>
</organism>
<gene>
    <name evidence="2" type="ORF">IAG42_22270</name>
</gene>
<evidence type="ECO:0008006" key="4">
    <source>
        <dbReference type="Google" id="ProtNLM"/>
    </source>
</evidence>
<evidence type="ECO:0000256" key="1">
    <source>
        <dbReference type="SAM" id="Phobius"/>
    </source>
</evidence>
<feature type="transmembrane region" description="Helical" evidence="1">
    <location>
        <begin position="123"/>
        <end position="141"/>
    </location>
</feature>
<keyword evidence="1" id="KW-0812">Transmembrane</keyword>
<keyword evidence="3" id="KW-1185">Reference proteome</keyword>
<dbReference type="Proteomes" id="UP000516428">
    <property type="component" value="Chromosome"/>
</dbReference>
<keyword evidence="1" id="KW-0472">Membrane</keyword>
<proteinExistence type="predicted"/>
<dbReference type="KEGG" id="sxn:IAG42_22270"/>
<accession>A0A7H1BBD0</accession>
<name>A0A7H1BBD0_9ACTN</name>